<keyword evidence="1" id="KW-0472">Membrane</keyword>
<reference evidence="2" key="2">
    <citation type="journal article" date="2015" name="Fish Shellfish Immunol.">
        <title>Early steps in the European eel (Anguilla anguilla)-Vibrio vulnificus interaction in the gills: Role of the RtxA13 toxin.</title>
        <authorList>
            <person name="Callol A."/>
            <person name="Pajuelo D."/>
            <person name="Ebbesson L."/>
            <person name="Teles M."/>
            <person name="MacKenzie S."/>
            <person name="Amaro C."/>
        </authorList>
    </citation>
    <scope>NUCLEOTIDE SEQUENCE</scope>
</reference>
<evidence type="ECO:0000313" key="2">
    <source>
        <dbReference type="EMBL" id="JAH64855.1"/>
    </source>
</evidence>
<organism evidence="2">
    <name type="scientific">Anguilla anguilla</name>
    <name type="common">European freshwater eel</name>
    <name type="synonym">Muraena anguilla</name>
    <dbReference type="NCBI Taxonomy" id="7936"/>
    <lineage>
        <taxon>Eukaryota</taxon>
        <taxon>Metazoa</taxon>
        <taxon>Chordata</taxon>
        <taxon>Craniata</taxon>
        <taxon>Vertebrata</taxon>
        <taxon>Euteleostomi</taxon>
        <taxon>Actinopterygii</taxon>
        <taxon>Neopterygii</taxon>
        <taxon>Teleostei</taxon>
        <taxon>Anguilliformes</taxon>
        <taxon>Anguillidae</taxon>
        <taxon>Anguilla</taxon>
    </lineage>
</organism>
<sequence length="26" mass="3243">MRKGKYLELFSFFSFFLLSLLFTFLF</sequence>
<keyword evidence="1" id="KW-0812">Transmembrane</keyword>
<accession>A0A0E9UHY1</accession>
<dbReference type="AlphaFoldDB" id="A0A0E9UHY1"/>
<proteinExistence type="predicted"/>
<reference evidence="2" key="1">
    <citation type="submission" date="2014-11" db="EMBL/GenBank/DDBJ databases">
        <authorList>
            <person name="Amaro Gonzalez C."/>
        </authorList>
    </citation>
    <scope>NUCLEOTIDE SEQUENCE</scope>
</reference>
<feature type="transmembrane region" description="Helical" evidence="1">
    <location>
        <begin position="7"/>
        <end position="25"/>
    </location>
</feature>
<protein>
    <submittedName>
        <fullName evidence="2">Uncharacterized protein</fullName>
    </submittedName>
</protein>
<name>A0A0E9UHY1_ANGAN</name>
<keyword evidence="1" id="KW-1133">Transmembrane helix</keyword>
<dbReference type="EMBL" id="GBXM01043722">
    <property type="protein sequence ID" value="JAH64855.1"/>
    <property type="molecule type" value="Transcribed_RNA"/>
</dbReference>
<evidence type="ECO:0000256" key="1">
    <source>
        <dbReference type="SAM" id="Phobius"/>
    </source>
</evidence>